<evidence type="ECO:0000256" key="5">
    <source>
        <dbReference type="ARBA" id="ARBA00022781"/>
    </source>
</evidence>
<protein>
    <recommendedName>
        <fullName evidence="11">ATP synthase gamma chain</fullName>
    </recommendedName>
    <alternativeName>
        <fullName evidence="11">ATP synthase F1 sector gamma subunit</fullName>
    </alternativeName>
    <alternativeName>
        <fullName evidence="11">F-ATPase gamma subunit</fullName>
    </alternativeName>
</protein>
<dbReference type="Proteomes" id="UP000240357">
    <property type="component" value="Unassembled WGS sequence"/>
</dbReference>
<proteinExistence type="inferred from homology"/>
<dbReference type="NCBIfam" id="TIGR01146">
    <property type="entry name" value="ATPsyn_F1gamma"/>
    <property type="match status" value="1"/>
</dbReference>
<dbReference type="InterPro" id="IPR023632">
    <property type="entry name" value="ATP_synth_F1_gsu_CS"/>
</dbReference>
<organism evidence="12 13">
    <name type="scientific">Adhaeribacter arboris</name>
    <dbReference type="NCBI Taxonomy" id="2072846"/>
    <lineage>
        <taxon>Bacteria</taxon>
        <taxon>Pseudomonadati</taxon>
        <taxon>Bacteroidota</taxon>
        <taxon>Cytophagia</taxon>
        <taxon>Cytophagales</taxon>
        <taxon>Hymenobacteraceae</taxon>
        <taxon>Adhaeribacter</taxon>
    </lineage>
</organism>
<dbReference type="OrthoDB" id="9812769at2"/>
<keyword evidence="9 11" id="KW-0066">ATP synthesis</keyword>
<keyword evidence="8 11" id="KW-0139">CF(1)</keyword>
<dbReference type="CDD" id="cd12151">
    <property type="entry name" value="F1-ATPase_gamma"/>
    <property type="match status" value="1"/>
</dbReference>
<gene>
    <name evidence="11 12" type="primary">atpG</name>
    <name evidence="12" type="ORF">AHMF7605_15295</name>
</gene>
<dbReference type="PROSITE" id="PS00153">
    <property type="entry name" value="ATPASE_GAMMA"/>
    <property type="match status" value="1"/>
</dbReference>
<evidence type="ECO:0000313" key="12">
    <source>
        <dbReference type="EMBL" id="PSR54773.1"/>
    </source>
</evidence>
<dbReference type="GO" id="GO:0005524">
    <property type="term" value="F:ATP binding"/>
    <property type="evidence" value="ECO:0007669"/>
    <property type="project" value="UniProtKB-UniRule"/>
</dbReference>
<dbReference type="Gene3D" id="1.10.287.80">
    <property type="entry name" value="ATP synthase, gamma subunit, helix hairpin domain"/>
    <property type="match status" value="1"/>
</dbReference>
<dbReference type="GO" id="GO:0042777">
    <property type="term" value="P:proton motive force-driven plasma membrane ATP synthesis"/>
    <property type="evidence" value="ECO:0007669"/>
    <property type="project" value="UniProtKB-UniRule"/>
</dbReference>
<evidence type="ECO:0000256" key="11">
    <source>
        <dbReference type="HAMAP-Rule" id="MF_00815"/>
    </source>
</evidence>
<comment type="caution">
    <text evidence="12">The sequence shown here is derived from an EMBL/GenBank/DDBJ whole genome shotgun (WGS) entry which is preliminary data.</text>
</comment>
<keyword evidence="11" id="KW-1003">Cell membrane</keyword>
<keyword evidence="5 11" id="KW-0375">Hydrogen ion transport</keyword>
<dbReference type="InterPro" id="IPR000131">
    <property type="entry name" value="ATP_synth_F1_gsu"/>
</dbReference>
<dbReference type="PANTHER" id="PTHR11693">
    <property type="entry name" value="ATP SYNTHASE GAMMA CHAIN"/>
    <property type="match status" value="1"/>
</dbReference>
<evidence type="ECO:0000256" key="3">
    <source>
        <dbReference type="ARBA" id="ARBA00007681"/>
    </source>
</evidence>
<evidence type="ECO:0000256" key="8">
    <source>
        <dbReference type="ARBA" id="ARBA00023196"/>
    </source>
</evidence>
<dbReference type="Pfam" id="PF00231">
    <property type="entry name" value="ATP-synt"/>
    <property type="match status" value="1"/>
</dbReference>
<dbReference type="FunFam" id="1.10.287.80:FF:000003">
    <property type="entry name" value="ATP synthase gamma chain, chloroplastic"/>
    <property type="match status" value="1"/>
</dbReference>
<dbReference type="PRINTS" id="PR00126">
    <property type="entry name" value="ATPASEGAMMA"/>
</dbReference>
<keyword evidence="4 11" id="KW-0813">Transport</keyword>
<name>A0A2T2YGZ4_9BACT</name>
<dbReference type="SUPFAM" id="SSF52943">
    <property type="entry name" value="ATP synthase (F1-ATPase), gamma subunit"/>
    <property type="match status" value="1"/>
</dbReference>
<evidence type="ECO:0000256" key="7">
    <source>
        <dbReference type="ARBA" id="ARBA00023136"/>
    </source>
</evidence>
<dbReference type="AlphaFoldDB" id="A0A2T2YGZ4"/>
<evidence type="ECO:0000256" key="2">
    <source>
        <dbReference type="ARBA" id="ARBA00004170"/>
    </source>
</evidence>
<dbReference type="HAMAP" id="MF_00815">
    <property type="entry name" value="ATP_synth_gamma_bact"/>
    <property type="match status" value="1"/>
</dbReference>
<comment type="subcellular location">
    <subcellularLocation>
        <location evidence="11">Cell membrane</location>
        <topology evidence="11">Peripheral membrane protein</topology>
    </subcellularLocation>
    <subcellularLocation>
        <location evidence="2">Membrane</location>
        <topology evidence="2">Peripheral membrane protein</topology>
    </subcellularLocation>
    <subcellularLocation>
        <location evidence="10">Thylakoid</location>
    </subcellularLocation>
</comment>
<comment type="function">
    <text evidence="1 11">Produces ATP from ADP in the presence of a proton gradient across the membrane. The gamma chain is believed to be important in regulating ATPase activity and the flow of protons through the CF(0) complex.</text>
</comment>
<dbReference type="GO" id="GO:0045259">
    <property type="term" value="C:proton-transporting ATP synthase complex"/>
    <property type="evidence" value="ECO:0007669"/>
    <property type="project" value="UniProtKB-KW"/>
</dbReference>
<comment type="subunit">
    <text evidence="11">F-type ATPases have 2 components, CF(1) - the catalytic core - and CF(0) - the membrane proton channel. CF(1) has five subunits: alpha(3), beta(3), gamma(1), delta(1), epsilon(1). CF(0) has three main subunits: a, b and c.</text>
</comment>
<evidence type="ECO:0000256" key="1">
    <source>
        <dbReference type="ARBA" id="ARBA00003456"/>
    </source>
</evidence>
<dbReference type="InterPro" id="IPR035968">
    <property type="entry name" value="ATP_synth_F1_ATPase_gsu"/>
</dbReference>
<dbReference type="GO" id="GO:0009579">
    <property type="term" value="C:thylakoid"/>
    <property type="evidence" value="ECO:0007669"/>
    <property type="project" value="UniProtKB-SubCell"/>
</dbReference>
<evidence type="ECO:0000256" key="10">
    <source>
        <dbReference type="ARBA" id="ARBA00060385"/>
    </source>
</evidence>
<dbReference type="Gene3D" id="3.40.1380.10">
    <property type="match status" value="1"/>
</dbReference>
<keyword evidence="7 11" id="KW-0472">Membrane</keyword>
<evidence type="ECO:0000313" key="13">
    <source>
        <dbReference type="Proteomes" id="UP000240357"/>
    </source>
</evidence>
<keyword evidence="13" id="KW-1185">Reference proteome</keyword>
<evidence type="ECO:0000256" key="4">
    <source>
        <dbReference type="ARBA" id="ARBA00022448"/>
    </source>
</evidence>
<evidence type="ECO:0000256" key="9">
    <source>
        <dbReference type="ARBA" id="ARBA00023310"/>
    </source>
</evidence>
<dbReference type="GO" id="GO:0005886">
    <property type="term" value="C:plasma membrane"/>
    <property type="evidence" value="ECO:0007669"/>
    <property type="project" value="UniProtKB-SubCell"/>
</dbReference>
<dbReference type="GO" id="GO:0046933">
    <property type="term" value="F:proton-transporting ATP synthase activity, rotational mechanism"/>
    <property type="evidence" value="ECO:0007669"/>
    <property type="project" value="UniProtKB-UniRule"/>
</dbReference>
<reference evidence="12 13" key="1">
    <citation type="submission" date="2018-03" db="EMBL/GenBank/DDBJ databases">
        <title>Adhaeribacter sp. HMF7605 Genome sequencing and assembly.</title>
        <authorList>
            <person name="Kang H."/>
            <person name="Kang J."/>
            <person name="Cha I."/>
            <person name="Kim H."/>
            <person name="Joh K."/>
        </authorList>
    </citation>
    <scope>NUCLEOTIDE SEQUENCE [LARGE SCALE GENOMIC DNA]</scope>
    <source>
        <strain evidence="12 13">HMF7605</strain>
    </source>
</reference>
<sequence>MASLKEVRSRITSVTSTQQITKAMKMVAAAKLRRAQDNIIRMRPYAQRLSSILTNLSRLTNDSTANVYAEQREINRVLVVVVTSDRGLAGAFNSNVLKAVNNLIEERYSRQMAAGRVEFLAIGKRGHDYLTKRGSKLIGNYTHVFTQLSFDTVRVAAEYAMNAFQAGEYDQVDIVYNEFKNVATQIIRVEQFLPIQEQASATSTSAVTTNTDYIFEPSKEQIIEELIPKSLKIQFYKAILESNASEHGARMTAMDKATDNAGELLKQLKLTYNRSRQAAITTEILEIVGGAEALAASR</sequence>
<comment type="similarity">
    <text evidence="3 11">Belongs to the ATPase gamma chain family.</text>
</comment>
<keyword evidence="6 11" id="KW-0406">Ion transport</keyword>
<evidence type="ECO:0000256" key="6">
    <source>
        <dbReference type="ARBA" id="ARBA00023065"/>
    </source>
</evidence>
<accession>A0A2T2YGZ4</accession>
<dbReference type="PANTHER" id="PTHR11693:SF22">
    <property type="entry name" value="ATP SYNTHASE SUBUNIT GAMMA, MITOCHONDRIAL"/>
    <property type="match status" value="1"/>
</dbReference>
<dbReference type="EMBL" id="PYFT01000001">
    <property type="protein sequence ID" value="PSR54773.1"/>
    <property type="molecule type" value="Genomic_DNA"/>
</dbReference>
<dbReference type="RefSeq" id="WP_106930756.1">
    <property type="nucleotide sequence ID" value="NZ_PYFT01000001.1"/>
</dbReference>